<name>A0A4S8ICA7_MUSBA</name>
<reference evidence="2 3" key="1">
    <citation type="journal article" date="2019" name="Nat. Plants">
        <title>Genome sequencing of Musa balbisiana reveals subgenome evolution and function divergence in polyploid bananas.</title>
        <authorList>
            <person name="Yao X."/>
        </authorList>
    </citation>
    <scope>NUCLEOTIDE SEQUENCE [LARGE SCALE GENOMIC DNA]</scope>
    <source>
        <strain evidence="3">cv. DH-PKW</strain>
        <tissue evidence="2">Leaves</tissue>
    </source>
</reference>
<comment type="caution">
    <text evidence="2">The sequence shown here is derived from an EMBL/GenBank/DDBJ whole genome shotgun (WGS) entry which is preliminary data.</text>
</comment>
<dbReference type="GO" id="GO:0009785">
    <property type="term" value="P:blue light signaling pathway"/>
    <property type="evidence" value="ECO:0007669"/>
    <property type="project" value="InterPro"/>
</dbReference>
<proteinExistence type="predicted"/>
<feature type="compositionally biased region" description="Low complexity" evidence="1">
    <location>
        <begin position="26"/>
        <end position="38"/>
    </location>
</feature>
<dbReference type="EMBL" id="PYDT01000011">
    <property type="protein sequence ID" value="THU45735.1"/>
    <property type="molecule type" value="Genomic_DNA"/>
</dbReference>
<gene>
    <name evidence="2" type="ORF">C4D60_Mb02t21120</name>
</gene>
<feature type="compositionally biased region" description="Basic and acidic residues" evidence="1">
    <location>
        <begin position="45"/>
        <end position="55"/>
    </location>
</feature>
<dbReference type="PANTHER" id="PTHR34207:SF2">
    <property type="entry name" value="PROTEIN BIC1"/>
    <property type="match status" value="1"/>
</dbReference>
<dbReference type="InterPro" id="IPR040374">
    <property type="entry name" value="BIC"/>
</dbReference>
<evidence type="ECO:0000256" key="1">
    <source>
        <dbReference type="SAM" id="MobiDB-lite"/>
    </source>
</evidence>
<keyword evidence="3" id="KW-1185">Reference proteome</keyword>
<protein>
    <submittedName>
        <fullName evidence="2">Uncharacterized protein</fullName>
    </submittedName>
</protein>
<dbReference type="PANTHER" id="PTHR34207">
    <property type="entry name" value="PROTEIN BIC1"/>
    <property type="match status" value="1"/>
</dbReference>
<dbReference type="CDD" id="cd22645">
    <property type="entry name" value="BIC1_CID"/>
    <property type="match status" value="1"/>
</dbReference>
<sequence length="145" mass="16274">MELHPESENDIAPANRGPGVRHELVPSSSSEDPPAKSSEVLVDACSKKSTREERAACSTEVAMERVGAHAAEESGRERLKRHRMEMAGRVWIPETWGQENRLKDWIDSSVFDRPLVPKGLVSAREALVEECRRTSSRSRQIRNPC</sequence>
<dbReference type="AlphaFoldDB" id="A0A4S8ICA7"/>
<dbReference type="Proteomes" id="UP000317650">
    <property type="component" value="Chromosome 2"/>
</dbReference>
<evidence type="ECO:0000313" key="2">
    <source>
        <dbReference type="EMBL" id="THU45735.1"/>
    </source>
</evidence>
<organism evidence="2 3">
    <name type="scientific">Musa balbisiana</name>
    <name type="common">Banana</name>
    <dbReference type="NCBI Taxonomy" id="52838"/>
    <lineage>
        <taxon>Eukaryota</taxon>
        <taxon>Viridiplantae</taxon>
        <taxon>Streptophyta</taxon>
        <taxon>Embryophyta</taxon>
        <taxon>Tracheophyta</taxon>
        <taxon>Spermatophyta</taxon>
        <taxon>Magnoliopsida</taxon>
        <taxon>Liliopsida</taxon>
        <taxon>Zingiberales</taxon>
        <taxon>Musaceae</taxon>
        <taxon>Musa</taxon>
    </lineage>
</organism>
<feature type="region of interest" description="Disordered" evidence="1">
    <location>
        <begin position="1"/>
        <end position="60"/>
    </location>
</feature>
<accession>A0A4S8ICA7</accession>
<evidence type="ECO:0000313" key="3">
    <source>
        <dbReference type="Proteomes" id="UP000317650"/>
    </source>
</evidence>